<organism evidence="2 3">
    <name type="scientific">Paenibacillus cookii</name>
    <dbReference type="NCBI Taxonomy" id="157839"/>
    <lineage>
        <taxon>Bacteria</taxon>
        <taxon>Bacillati</taxon>
        <taxon>Bacillota</taxon>
        <taxon>Bacilli</taxon>
        <taxon>Bacillales</taxon>
        <taxon>Paenibacillaceae</taxon>
        <taxon>Paenibacillus</taxon>
    </lineage>
</organism>
<keyword evidence="1" id="KW-0812">Transmembrane</keyword>
<dbReference type="EMBL" id="BORW01000001">
    <property type="protein sequence ID" value="GIO65493.1"/>
    <property type="molecule type" value="Genomic_DNA"/>
</dbReference>
<proteinExistence type="predicted"/>
<evidence type="ECO:0000313" key="2">
    <source>
        <dbReference type="EMBL" id="GIO65493.1"/>
    </source>
</evidence>
<keyword evidence="1" id="KW-1133">Transmembrane helix</keyword>
<evidence type="ECO:0000313" key="3">
    <source>
        <dbReference type="Proteomes" id="UP000680638"/>
    </source>
</evidence>
<accession>A0ABQ4LR49</accession>
<protein>
    <submittedName>
        <fullName evidence="2">Uncharacterized protein</fullName>
    </submittedName>
</protein>
<name>A0ABQ4LR49_9BACL</name>
<keyword evidence="3" id="KW-1185">Reference proteome</keyword>
<sequence length="39" mass="4511">MGHMGMGFTIFLCAVMSAVLIYSFIYVTKKGYSRKWDEE</sequence>
<reference evidence="2 3" key="1">
    <citation type="submission" date="2021-03" db="EMBL/GenBank/DDBJ databases">
        <title>Antimicrobial resistance genes in bacteria isolated from Japanese honey, and their potential for conferring macrolide and lincosamide resistance in the American foulbrood pathogen Paenibacillus larvae.</title>
        <authorList>
            <person name="Okamoto M."/>
            <person name="Kumagai M."/>
            <person name="Kanamori H."/>
            <person name="Takamatsu D."/>
        </authorList>
    </citation>
    <scope>NUCLEOTIDE SEQUENCE [LARGE SCALE GENOMIC DNA]</scope>
    <source>
        <strain evidence="2 3">J21TS3</strain>
    </source>
</reference>
<comment type="caution">
    <text evidence="2">The sequence shown here is derived from an EMBL/GenBank/DDBJ whole genome shotgun (WGS) entry which is preliminary data.</text>
</comment>
<evidence type="ECO:0000256" key="1">
    <source>
        <dbReference type="SAM" id="Phobius"/>
    </source>
</evidence>
<gene>
    <name evidence="2" type="ORF">J21TS3_03140</name>
</gene>
<keyword evidence="1" id="KW-0472">Membrane</keyword>
<dbReference type="Proteomes" id="UP000680638">
    <property type="component" value="Unassembled WGS sequence"/>
</dbReference>
<feature type="transmembrane region" description="Helical" evidence="1">
    <location>
        <begin position="6"/>
        <end position="27"/>
    </location>
</feature>